<feature type="domain" description="C2H2-type" evidence="13">
    <location>
        <begin position="631"/>
        <end position="654"/>
    </location>
</feature>
<dbReference type="FunFam" id="3.30.160.60:FF:000670">
    <property type="entry name" value="zinc finger protein 22"/>
    <property type="match status" value="1"/>
</dbReference>
<evidence type="ECO:0000256" key="7">
    <source>
        <dbReference type="ARBA" id="ARBA00023015"/>
    </source>
</evidence>
<dbReference type="GO" id="GO:0003690">
    <property type="term" value="F:double-stranded DNA binding"/>
    <property type="evidence" value="ECO:0007669"/>
    <property type="project" value="UniProtKB-ARBA"/>
</dbReference>
<dbReference type="FunFam" id="3.30.160.60:FF:000557">
    <property type="entry name" value="zinc finger and SCAN domain-containing protein 29"/>
    <property type="match status" value="1"/>
</dbReference>
<dbReference type="PANTHER" id="PTHR23234">
    <property type="entry name" value="ZNF44 PROTEIN"/>
    <property type="match status" value="1"/>
</dbReference>
<evidence type="ECO:0000256" key="5">
    <source>
        <dbReference type="ARBA" id="ARBA00022771"/>
    </source>
</evidence>
<name>A0A0P4WJM5_SCYOL</name>
<feature type="compositionally biased region" description="Polar residues" evidence="12">
    <location>
        <begin position="19"/>
        <end position="32"/>
    </location>
</feature>
<dbReference type="FunFam" id="3.30.160.60:FF:001370">
    <property type="entry name" value="Zinc finger protein"/>
    <property type="match status" value="1"/>
</dbReference>
<dbReference type="FunFam" id="3.30.160.60:FF:001480">
    <property type="entry name" value="Si:cabz01071911.3"/>
    <property type="match status" value="2"/>
</dbReference>
<feature type="domain" description="C2H2-type" evidence="13">
    <location>
        <begin position="447"/>
        <end position="474"/>
    </location>
</feature>
<dbReference type="EMBL" id="GDRN01067856">
    <property type="protein sequence ID" value="JAI64306.1"/>
    <property type="molecule type" value="Transcribed_RNA"/>
</dbReference>
<keyword evidence="10" id="KW-0539">Nucleus</keyword>
<feature type="compositionally biased region" description="Polar residues" evidence="12">
    <location>
        <begin position="280"/>
        <end position="294"/>
    </location>
</feature>
<comment type="similarity">
    <text evidence="2">Belongs to the krueppel C2H2-type zinc-finger protein family.</text>
</comment>
<dbReference type="GO" id="GO:0005634">
    <property type="term" value="C:nucleus"/>
    <property type="evidence" value="ECO:0007669"/>
    <property type="project" value="UniProtKB-SubCell"/>
</dbReference>
<evidence type="ECO:0000256" key="3">
    <source>
        <dbReference type="ARBA" id="ARBA00022723"/>
    </source>
</evidence>
<evidence type="ECO:0000256" key="4">
    <source>
        <dbReference type="ARBA" id="ARBA00022737"/>
    </source>
</evidence>
<evidence type="ECO:0000256" key="9">
    <source>
        <dbReference type="ARBA" id="ARBA00023163"/>
    </source>
</evidence>
<feature type="domain" description="C2H2-type" evidence="13">
    <location>
        <begin position="575"/>
        <end position="602"/>
    </location>
</feature>
<dbReference type="PANTHER" id="PTHR23234:SF10">
    <property type="entry name" value="RIKEN CDNA 6720489N17 GENE-RELATED"/>
    <property type="match status" value="1"/>
</dbReference>
<feature type="compositionally biased region" description="Polar residues" evidence="12">
    <location>
        <begin position="213"/>
        <end position="233"/>
    </location>
</feature>
<comment type="subcellular location">
    <subcellularLocation>
        <location evidence="1">Nucleus</location>
    </subcellularLocation>
</comment>
<organism evidence="14">
    <name type="scientific">Scylla olivacea</name>
    <name type="common">Orange mud crab</name>
    <name type="synonym">Cancer olivacea</name>
    <dbReference type="NCBI Taxonomy" id="85551"/>
    <lineage>
        <taxon>Eukaryota</taxon>
        <taxon>Metazoa</taxon>
        <taxon>Ecdysozoa</taxon>
        <taxon>Arthropoda</taxon>
        <taxon>Crustacea</taxon>
        <taxon>Multicrustacea</taxon>
        <taxon>Malacostraca</taxon>
        <taxon>Eumalacostraca</taxon>
        <taxon>Eucarida</taxon>
        <taxon>Decapoda</taxon>
        <taxon>Pleocyemata</taxon>
        <taxon>Brachyura</taxon>
        <taxon>Eubrachyura</taxon>
        <taxon>Portunoidea</taxon>
        <taxon>Portunidae</taxon>
        <taxon>Portuninae</taxon>
        <taxon>Scylla</taxon>
    </lineage>
</organism>
<dbReference type="InterPro" id="IPR013087">
    <property type="entry name" value="Znf_C2H2_type"/>
</dbReference>
<protein>
    <recommendedName>
        <fullName evidence="13">C2H2-type domain-containing protein</fullName>
    </recommendedName>
</protein>
<keyword evidence="7" id="KW-0805">Transcription regulation</keyword>
<dbReference type="Gene3D" id="3.30.160.60">
    <property type="entry name" value="Classic Zinc Finger"/>
    <property type="match status" value="10"/>
</dbReference>
<reference evidence="14" key="1">
    <citation type="submission" date="2015-09" db="EMBL/GenBank/DDBJ databases">
        <title>Scylla olivacea transcriptome.</title>
        <authorList>
            <person name="Ikhwanuddin M."/>
        </authorList>
    </citation>
    <scope>NUCLEOTIDE SEQUENCE</scope>
</reference>
<keyword evidence="8" id="KW-0238">DNA-binding</keyword>
<accession>A0A0P4WJM5</accession>
<keyword evidence="3" id="KW-0479">Metal-binding</keyword>
<keyword evidence="9" id="KW-0804">Transcription</keyword>
<evidence type="ECO:0000256" key="2">
    <source>
        <dbReference type="ARBA" id="ARBA00006991"/>
    </source>
</evidence>
<evidence type="ECO:0000259" key="13">
    <source>
        <dbReference type="PROSITE" id="PS50157"/>
    </source>
</evidence>
<feature type="domain" description="C2H2-type" evidence="13">
    <location>
        <begin position="475"/>
        <end position="502"/>
    </location>
</feature>
<evidence type="ECO:0000313" key="14">
    <source>
        <dbReference type="EMBL" id="JAI64307.1"/>
    </source>
</evidence>
<evidence type="ECO:0000256" key="11">
    <source>
        <dbReference type="PROSITE-ProRule" id="PRU00042"/>
    </source>
</evidence>
<dbReference type="SMART" id="SM00355">
    <property type="entry name" value="ZnF_C2H2"/>
    <property type="match status" value="10"/>
</dbReference>
<feature type="region of interest" description="Disordered" evidence="12">
    <location>
        <begin position="274"/>
        <end position="312"/>
    </location>
</feature>
<feature type="domain" description="C2H2-type" evidence="13">
    <location>
        <begin position="503"/>
        <end position="530"/>
    </location>
</feature>
<feature type="domain" description="C2H2-type" evidence="13">
    <location>
        <begin position="391"/>
        <end position="418"/>
    </location>
</feature>
<dbReference type="InterPro" id="IPR036236">
    <property type="entry name" value="Znf_C2H2_sf"/>
</dbReference>
<dbReference type="SUPFAM" id="SSF57667">
    <property type="entry name" value="beta-beta-alpha zinc fingers"/>
    <property type="match status" value="6"/>
</dbReference>
<dbReference type="FunFam" id="3.30.160.60:FF:001289">
    <property type="entry name" value="Zinc finger protein 574"/>
    <property type="match status" value="1"/>
</dbReference>
<feature type="domain" description="C2H2-type" evidence="13">
    <location>
        <begin position="419"/>
        <end position="446"/>
    </location>
</feature>
<feature type="domain" description="C2H2-type" evidence="13">
    <location>
        <begin position="363"/>
        <end position="390"/>
    </location>
</feature>
<feature type="domain" description="C2H2-type" evidence="13">
    <location>
        <begin position="531"/>
        <end position="559"/>
    </location>
</feature>
<evidence type="ECO:0000256" key="10">
    <source>
        <dbReference type="ARBA" id="ARBA00023242"/>
    </source>
</evidence>
<dbReference type="FunFam" id="3.30.160.60:FF:000774">
    <property type="entry name" value="Zinc finger protein"/>
    <property type="match status" value="1"/>
</dbReference>
<sequence length="755" mass="83464">MFHRFHDRAGQDPDMISGGSRSSTPAEPSGSRSLFPALLRQDMRAAGQASSAPHYPATSSPGSGLVTQGASLMALGPNVMFPAGRLMPGAAHDTHRYMTEAYRLAVGESEAQRMPYTAGGSSGQSLAGETHKSNPDINSDIGDRPQTAPQRQSHNERPTYITPDLPSHLNLDSPRLEGHSSRVLSSPERLSHNSRLTTTKSESDSIHFGKSMFTGSIDDSTPLSSQTPKSKGSSGPVAGSSHMFPVSFPSPYQQYSEEGAANFKRQYYDEAFTPRREALSDTSNTGGDSPQVNRGRSDSGEVAGAGSHLSRFENECPNQDIFCREDSSRGGSSPELGLLAQATEHSDLLMRSKLAKGRQCKTYRCQMCDQEFKNGTQLKNHTWRHTGEKPYSCTICQATFTQQSNLKTHMRIHTGERPYTCEECSATFTQISNLRTHMKIHTGEKPYECDICFTRFSQQSNLKSHKLIHSGERPFKCEICGATFVQSTHLRNHKRIHTDERPYSCTQCGAKFRQLSNLKTHEKIHTGERPHVCEECGSAFAQKSNLKSHMIKLHSSDGISTKRGRKKKLEAIRPYVCEECGAKFTMMSNLKIHMRLHSGEKPFQCSSCDASFAQRSNLKTHEHIHNDERPFKCSECSAAFRQKTNLKTHKMKKHPVKSLKIKILCDSQYVMEDDMGDDDGGVSSQQMIGEPIVQIREGQGDQMPGLTGGPMEGAEMIKLEGDPYGRQGNAMACRAPNLLPQPCPSEANPYDSPSF</sequence>
<dbReference type="FunFam" id="3.30.160.60:FF:000446">
    <property type="entry name" value="Zinc finger protein"/>
    <property type="match status" value="1"/>
</dbReference>
<evidence type="ECO:0000256" key="12">
    <source>
        <dbReference type="SAM" id="MobiDB-lite"/>
    </source>
</evidence>
<evidence type="ECO:0000256" key="6">
    <source>
        <dbReference type="ARBA" id="ARBA00022833"/>
    </source>
</evidence>
<feature type="region of interest" description="Disordered" evidence="12">
    <location>
        <begin position="44"/>
        <end position="64"/>
    </location>
</feature>
<dbReference type="FunFam" id="3.30.160.60:FF:000086">
    <property type="entry name" value="transcription factor E4F1 isoform X1"/>
    <property type="match status" value="1"/>
</dbReference>
<keyword evidence="4" id="KW-0677">Repeat</keyword>
<dbReference type="PROSITE" id="PS00028">
    <property type="entry name" value="ZINC_FINGER_C2H2_1"/>
    <property type="match status" value="10"/>
</dbReference>
<keyword evidence="6" id="KW-0862">Zinc</keyword>
<feature type="domain" description="C2H2-type" evidence="13">
    <location>
        <begin position="603"/>
        <end position="630"/>
    </location>
</feature>
<dbReference type="EMBL" id="GDRN01067855">
    <property type="protein sequence ID" value="JAI64307.1"/>
    <property type="molecule type" value="Transcribed_RNA"/>
</dbReference>
<feature type="region of interest" description="Disordered" evidence="12">
    <location>
        <begin position="1"/>
        <end position="32"/>
    </location>
</feature>
<dbReference type="AlphaFoldDB" id="A0A0P4WJM5"/>
<dbReference type="Pfam" id="PF00096">
    <property type="entry name" value="zf-C2H2"/>
    <property type="match status" value="9"/>
</dbReference>
<evidence type="ECO:0000256" key="8">
    <source>
        <dbReference type="ARBA" id="ARBA00023125"/>
    </source>
</evidence>
<keyword evidence="5 11" id="KW-0863">Zinc-finger</keyword>
<proteinExistence type="inferred from homology"/>
<feature type="region of interest" description="Disordered" evidence="12">
    <location>
        <begin position="114"/>
        <end position="242"/>
    </location>
</feature>
<dbReference type="PROSITE" id="PS50157">
    <property type="entry name" value="ZINC_FINGER_C2H2_2"/>
    <property type="match status" value="10"/>
</dbReference>
<dbReference type="GO" id="GO:0006357">
    <property type="term" value="P:regulation of transcription by RNA polymerase II"/>
    <property type="evidence" value="ECO:0007669"/>
    <property type="project" value="UniProtKB-ARBA"/>
</dbReference>
<evidence type="ECO:0000256" key="1">
    <source>
        <dbReference type="ARBA" id="ARBA00004123"/>
    </source>
</evidence>
<dbReference type="GO" id="GO:0008270">
    <property type="term" value="F:zinc ion binding"/>
    <property type="evidence" value="ECO:0007669"/>
    <property type="project" value="UniProtKB-KW"/>
</dbReference>
<dbReference type="InterPro" id="IPR050758">
    <property type="entry name" value="Znf_C2H2-type"/>
</dbReference>